<organism evidence="9 10">
    <name type="scientific">Pseudonocardia charpentierae</name>
    <dbReference type="NCBI Taxonomy" id="3075545"/>
    <lineage>
        <taxon>Bacteria</taxon>
        <taxon>Bacillati</taxon>
        <taxon>Actinomycetota</taxon>
        <taxon>Actinomycetes</taxon>
        <taxon>Pseudonocardiales</taxon>
        <taxon>Pseudonocardiaceae</taxon>
        <taxon>Pseudonocardia</taxon>
    </lineage>
</organism>
<gene>
    <name evidence="9" type="ORF">RM445_08000</name>
</gene>
<evidence type="ECO:0000256" key="8">
    <source>
        <dbReference type="SAM" id="Phobius"/>
    </source>
</evidence>
<keyword evidence="4 8" id="KW-0812">Transmembrane</keyword>
<protein>
    <submittedName>
        <fullName evidence="9">Glycosyltransferase 87 family protein</fullName>
    </submittedName>
</protein>
<comment type="subcellular location">
    <subcellularLocation>
        <location evidence="1">Cell membrane</location>
        <topology evidence="1">Multi-pass membrane protein</topology>
    </subcellularLocation>
</comment>
<keyword evidence="2" id="KW-1003">Cell membrane</keyword>
<accession>A0ABU2N7D8</accession>
<feature type="transmembrane region" description="Helical" evidence="8">
    <location>
        <begin position="203"/>
        <end position="221"/>
    </location>
</feature>
<name>A0ABU2N7D8_9PSEU</name>
<reference evidence="10" key="1">
    <citation type="submission" date="2023-07" db="EMBL/GenBank/DDBJ databases">
        <title>30 novel species of actinomycetes from the DSMZ collection.</title>
        <authorList>
            <person name="Nouioui I."/>
        </authorList>
    </citation>
    <scope>NUCLEOTIDE SEQUENCE [LARGE SCALE GENOMIC DNA]</scope>
    <source>
        <strain evidence="10">DSM 45834</strain>
    </source>
</reference>
<feature type="transmembrane region" description="Helical" evidence="8">
    <location>
        <begin position="297"/>
        <end position="318"/>
    </location>
</feature>
<feature type="transmembrane region" description="Helical" evidence="8">
    <location>
        <begin position="269"/>
        <end position="290"/>
    </location>
</feature>
<dbReference type="RefSeq" id="WP_311555496.1">
    <property type="nucleotide sequence ID" value="NZ_JAVREJ010000004.1"/>
</dbReference>
<proteinExistence type="inferred from homology"/>
<feature type="transmembrane region" description="Helical" evidence="8">
    <location>
        <begin position="96"/>
        <end position="117"/>
    </location>
</feature>
<feature type="transmembrane region" description="Helical" evidence="8">
    <location>
        <begin position="391"/>
        <end position="407"/>
    </location>
</feature>
<dbReference type="InterPro" id="IPR018584">
    <property type="entry name" value="GT87"/>
</dbReference>
<keyword evidence="5 8" id="KW-1133">Transmembrane helix</keyword>
<dbReference type="Proteomes" id="UP001183202">
    <property type="component" value="Unassembled WGS sequence"/>
</dbReference>
<evidence type="ECO:0000256" key="4">
    <source>
        <dbReference type="ARBA" id="ARBA00022692"/>
    </source>
</evidence>
<comment type="similarity">
    <text evidence="7">Belongs to the glycosyltransferase 87 family.</text>
</comment>
<evidence type="ECO:0000256" key="1">
    <source>
        <dbReference type="ARBA" id="ARBA00004651"/>
    </source>
</evidence>
<keyword evidence="10" id="KW-1185">Reference proteome</keyword>
<keyword evidence="3" id="KW-0808">Transferase</keyword>
<feature type="transmembrane region" description="Helical" evidence="8">
    <location>
        <begin position="12"/>
        <end position="34"/>
    </location>
</feature>
<feature type="transmembrane region" description="Helical" evidence="8">
    <location>
        <begin position="172"/>
        <end position="196"/>
    </location>
</feature>
<evidence type="ECO:0000256" key="7">
    <source>
        <dbReference type="ARBA" id="ARBA00024033"/>
    </source>
</evidence>
<evidence type="ECO:0000313" key="10">
    <source>
        <dbReference type="Proteomes" id="UP001183202"/>
    </source>
</evidence>
<dbReference type="EMBL" id="JAVREJ010000004">
    <property type="protein sequence ID" value="MDT0349467.1"/>
    <property type="molecule type" value="Genomic_DNA"/>
</dbReference>
<comment type="caution">
    <text evidence="9">The sequence shown here is derived from an EMBL/GenBank/DDBJ whole genome shotgun (WGS) entry which is preliminary data.</text>
</comment>
<feature type="transmembrane region" description="Helical" evidence="8">
    <location>
        <begin position="123"/>
        <end position="140"/>
    </location>
</feature>
<keyword evidence="6 8" id="KW-0472">Membrane</keyword>
<sequence length="432" mass="46583">MPSATGRTRIATIVPAWFLLPGLGAFLTSLAFYVQYQRDYPASGLDLGIYRQGAQAFLDGLQVYDLRFTLDLPYTYPPITLPLLAPLAGLDMPRALHVLTAISVAAIMATVWIAGGLMGHHGTPGRIGVAFAITGLAVWLEPVSQNLGLGQINVLLMLLVVADLALPDRVRWKGIGVGVATACKLVPGIFVVYLVLTRRFRAAAVACGAFAMMTLIGWLAAPEASTAYWLHGLFLDSTRVSGGNGPAFVANQSLRGLALRSFGETTGAAVFWVVSALVVAVAGLALAVLADRRGEETTAVVTVAFTALLVSPVSWSHHWVWVVVLLPLLMDVALRMDGWAQVVVAGLAPLWTMVLLMWPLQARPEEARAPNGVIWVAYRHDQPVQWFGEHVYVLAVLATMLLAAWWLRTARDPEAAPATTTSWSRDVFVTSR</sequence>
<dbReference type="Pfam" id="PF09594">
    <property type="entry name" value="GT87"/>
    <property type="match status" value="1"/>
</dbReference>
<feature type="transmembrane region" description="Helical" evidence="8">
    <location>
        <begin position="338"/>
        <end position="358"/>
    </location>
</feature>
<evidence type="ECO:0000256" key="6">
    <source>
        <dbReference type="ARBA" id="ARBA00023136"/>
    </source>
</evidence>
<evidence type="ECO:0000313" key="9">
    <source>
        <dbReference type="EMBL" id="MDT0349467.1"/>
    </source>
</evidence>
<evidence type="ECO:0000256" key="2">
    <source>
        <dbReference type="ARBA" id="ARBA00022475"/>
    </source>
</evidence>
<evidence type="ECO:0000256" key="3">
    <source>
        <dbReference type="ARBA" id="ARBA00022679"/>
    </source>
</evidence>
<evidence type="ECO:0000256" key="5">
    <source>
        <dbReference type="ARBA" id="ARBA00022989"/>
    </source>
</evidence>